<keyword evidence="3" id="KW-1185">Reference proteome</keyword>
<evidence type="ECO:0000256" key="1">
    <source>
        <dbReference type="SAM" id="MobiDB-lite"/>
    </source>
</evidence>
<evidence type="ECO:0000313" key="3">
    <source>
        <dbReference type="Proteomes" id="UP000298030"/>
    </source>
</evidence>
<dbReference type="Proteomes" id="UP000298030">
    <property type="component" value="Unassembled WGS sequence"/>
</dbReference>
<dbReference type="EMBL" id="QPFP01000050">
    <property type="protein sequence ID" value="TEB26247.1"/>
    <property type="molecule type" value="Genomic_DNA"/>
</dbReference>
<name>A0A4Y7SWL5_COPMI</name>
<proteinExistence type="predicted"/>
<evidence type="ECO:0000313" key="2">
    <source>
        <dbReference type="EMBL" id="TEB26247.1"/>
    </source>
</evidence>
<feature type="region of interest" description="Disordered" evidence="1">
    <location>
        <begin position="151"/>
        <end position="196"/>
    </location>
</feature>
<feature type="compositionally biased region" description="Pro residues" evidence="1">
    <location>
        <begin position="17"/>
        <end position="27"/>
    </location>
</feature>
<accession>A0A4Y7SWL5</accession>
<protein>
    <submittedName>
        <fullName evidence="2">Uncharacterized protein</fullName>
    </submittedName>
</protein>
<feature type="compositionally biased region" description="Polar residues" evidence="1">
    <location>
        <begin position="151"/>
        <end position="164"/>
    </location>
</feature>
<comment type="caution">
    <text evidence="2">The sequence shown here is derived from an EMBL/GenBank/DDBJ whole genome shotgun (WGS) entry which is preliminary data.</text>
</comment>
<gene>
    <name evidence="2" type="ORF">FA13DRAFT_1737658</name>
</gene>
<organism evidence="2 3">
    <name type="scientific">Coprinellus micaceus</name>
    <name type="common">Glistening ink-cap mushroom</name>
    <name type="synonym">Coprinus micaceus</name>
    <dbReference type="NCBI Taxonomy" id="71717"/>
    <lineage>
        <taxon>Eukaryota</taxon>
        <taxon>Fungi</taxon>
        <taxon>Dikarya</taxon>
        <taxon>Basidiomycota</taxon>
        <taxon>Agaricomycotina</taxon>
        <taxon>Agaricomycetes</taxon>
        <taxon>Agaricomycetidae</taxon>
        <taxon>Agaricales</taxon>
        <taxon>Agaricineae</taxon>
        <taxon>Psathyrellaceae</taxon>
        <taxon>Coprinellus</taxon>
    </lineage>
</organism>
<dbReference type="AlphaFoldDB" id="A0A4Y7SWL5"/>
<sequence>MSTAQVHNLFRWRAPIRDPPPSPPPPSYEDATRPATITDQWYTFERTFSLAESLFSPQNRRTRFEFAYLLSTALPPVFPEEDARVLASLLSKFVASTEELNTHPDLHTEVWGEDHRDEDALHGVREVGSSGGTDCNVGDCQDKIGCITPHPSTIPSHKTTSSRKSPAHCPHFSRQSHSRAAPMSDTSDRGPTVPRISTTHEDFTFQHPVTGEDGSLRVSDLFRGPIVTTGQH</sequence>
<reference evidence="2 3" key="1">
    <citation type="journal article" date="2019" name="Nat. Ecol. Evol.">
        <title>Megaphylogeny resolves global patterns of mushroom evolution.</title>
        <authorList>
            <person name="Varga T."/>
            <person name="Krizsan K."/>
            <person name="Foldi C."/>
            <person name="Dima B."/>
            <person name="Sanchez-Garcia M."/>
            <person name="Sanchez-Ramirez S."/>
            <person name="Szollosi G.J."/>
            <person name="Szarkandi J.G."/>
            <person name="Papp V."/>
            <person name="Albert L."/>
            <person name="Andreopoulos W."/>
            <person name="Angelini C."/>
            <person name="Antonin V."/>
            <person name="Barry K.W."/>
            <person name="Bougher N.L."/>
            <person name="Buchanan P."/>
            <person name="Buyck B."/>
            <person name="Bense V."/>
            <person name="Catcheside P."/>
            <person name="Chovatia M."/>
            <person name="Cooper J."/>
            <person name="Damon W."/>
            <person name="Desjardin D."/>
            <person name="Finy P."/>
            <person name="Geml J."/>
            <person name="Haridas S."/>
            <person name="Hughes K."/>
            <person name="Justo A."/>
            <person name="Karasinski D."/>
            <person name="Kautmanova I."/>
            <person name="Kiss B."/>
            <person name="Kocsube S."/>
            <person name="Kotiranta H."/>
            <person name="LaButti K.M."/>
            <person name="Lechner B.E."/>
            <person name="Liimatainen K."/>
            <person name="Lipzen A."/>
            <person name="Lukacs Z."/>
            <person name="Mihaltcheva S."/>
            <person name="Morgado L.N."/>
            <person name="Niskanen T."/>
            <person name="Noordeloos M.E."/>
            <person name="Ohm R.A."/>
            <person name="Ortiz-Santana B."/>
            <person name="Ovrebo C."/>
            <person name="Racz N."/>
            <person name="Riley R."/>
            <person name="Savchenko A."/>
            <person name="Shiryaev A."/>
            <person name="Soop K."/>
            <person name="Spirin V."/>
            <person name="Szebenyi C."/>
            <person name="Tomsovsky M."/>
            <person name="Tulloss R.E."/>
            <person name="Uehling J."/>
            <person name="Grigoriev I.V."/>
            <person name="Vagvolgyi C."/>
            <person name="Papp T."/>
            <person name="Martin F.M."/>
            <person name="Miettinen O."/>
            <person name="Hibbett D.S."/>
            <person name="Nagy L.G."/>
        </authorList>
    </citation>
    <scope>NUCLEOTIDE SEQUENCE [LARGE SCALE GENOMIC DNA]</scope>
    <source>
        <strain evidence="2 3">FP101781</strain>
    </source>
</reference>
<feature type="region of interest" description="Disordered" evidence="1">
    <location>
        <begin position="13"/>
        <end position="32"/>
    </location>
</feature>